<evidence type="ECO:0000313" key="3">
    <source>
        <dbReference type="Proteomes" id="UP000008963"/>
    </source>
</evidence>
<dbReference type="AlphaFoldDB" id="E1X298"/>
<dbReference type="PATRIC" id="fig|862908.3.peg.111"/>
<dbReference type="Proteomes" id="UP000008963">
    <property type="component" value="Chromosome"/>
</dbReference>
<feature type="transmembrane region" description="Helical" evidence="1">
    <location>
        <begin position="445"/>
        <end position="467"/>
    </location>
</feature>
<keyword evidence="1" id="KW-0812">Transmembrane</keyword>
<accession>E1X298</accession>
<dbReference type="STRING" id="862908.BMS_0116"/>
<keyword evidence="1" id="KW-1133">Transmembrane helix</keyword>
<organism evidence="2 3">
    <name type="scientific">Halobacteriovorax marinus (strain ATCC BAA-682 / DSM 15412 / SJ)</name>
    <name type="common">Bacteriovorax marinus</name>
    <dbReference type="NCBI Taxonomy" id="862908"/>
    <lineage>
        <taxon>Bacteria</taxon>
        <taxon>Pseudomonadati</taxon>
        <taxon>Bdellovibrionota</taxon>
        <taxon>Bacteriovoracia</taxon>
        <taxon>Bacteriovoracales</taxon>
        <taxon>Halobacteriovoraceae</taxon>
        <taxon>Halobacteriovorax</taxon>
    </lineage>
</organism>
<protein>
    <submittedName>
        <fullName evidence="2">Membrane protein</fullName>
    </submittedName>
</protein>
<gene>
    <name evidence="2" type="ordered locus">BMS_0116</name>
</gene>
<dbReference type="KEGG" id="bmx:BMS_0116"/>
<keyword evidence="3" id="KW-1185">Reference proteome</keyword>
<dbReference type="eggNOG" id="COG0457">
    <property type="taxonomic scope" value="Bacteria"/>
</dbReference>
<dbReference type="HOGENOM" id="CLU_484649_0_0_7"/>
<proteinExistence type="predicted"/>
<dbReference type="EMBL" id="FQ312005">
    <property type="protein sequence ID" value="CBW25054.1"/>
    <property type="molecule type" value="Genomic_DNA"/>
</dbReference>
<sequence length="562" mass="63463">MVKMKELKKEIGNMKKILIFIFFMISAFTFGSEKVSVSMSPESPVMNEPFELVFKIKLRGDEEPYISFDPGGASVTGRSNRGVSLKTTIINGKFTTQKEVTYVYNILSTRRGTLYIRNIEVDFGNGQKEKLKDLRINVLREPQRPKDIFVMAIPSKEKVYVGEGFDVNYYLYQRVNVIGSELEKYPTLGDFLKRFHMVNETIETVRYKGELYRRSLKYSARLFAQKAGVAKLDPLRMKVQYTTGRSRGSFGIGLQFGQIRTRSFQSERVEVEVIPLPTENVPPYFTGLVGEHTFTLQFPRTKYVVNEAIEAKLEVQGVGALEAFEAPKLLRHKDLEEFDTKGELQPINKQVQKKTFDYTYLARSSFNIAAHSEKVAYFDPDKKEYITKEIQIPEVSISGGAVKSSSYTKTPIANTGGGPAVNPSIKQSVGLIGVALGKNRVSGKLISIVNIVLLILVIALCISVLYVKKELSDKLELSNQIIKKVSKGNISFSLIYSLLNLLSDDLNMSVKEKIMSSKLSEAAKSYFLSLFESLERGTFNNEAINSKSVNKKYLRELQQLLR</sequence>
<dbReference type="PANTHER" id="PTHR40940">
    <property type="entry name" value="PROTEIN BATD-RELATED"/>
    <property type="match status" value="1"/>
</dbReference>
<dbReference type="Pfam" id="PF13584">
    <property type="entry name" value="BatD"/>
    <property type="match status" value="1"/>
</dbReference>
<dbReference type="PANTHER" id="PTHR40940:SF2">
    <property type="entry name" value="BATD"/>
    <property type="match status" value="1"/>
</dbReference>
<evidence type="ECO:0000256" key="1">
    <source>
        <dbReference type="SAM" id="Phobius"/>
    </source>
</evidence>
<dbReference type="InterPro" id="IPR025738">
    <property type="entry name" value="BatD"/>
</dbReference>
<keyword evidence="1" id="KW-0472">Membrane</keyword>
<name>E1X298_HALMS</name>
<evidence type="ECO:0000313" key="2">
    <source>
        <dbReference type="EMBL" id="CBW25054.1"/>
    </source>
</evidence>
<reference evidence="3" key="1">
    <citation type="journal article" date="2013" name="ISME J.">
        <title>A small predatory core genome in the divergent marine Bacteriovorax marinus SJ and the terrestrial Bdellovibrio bacteriovorus.</title>
        <authorList>
            <person name="Crossman L.C."/>
            <person name="Chen H."/>
            <person name="Cerdeno-Tarraga A.M."/>
            <person name="Brooks K."/>
            <person name="Quail M.A."/>
            <person name="Pineiro S.A."/>
            <person name="Hobley L."/>
            <person name="Sockett R.E."/>
            <person name="Bentley S.D."/>
            <person name="Parkhill J."/>
            <person name="Williams H.N."/>
            <person name="Stine O.C."/>
        </authorList>
    </citation>
    <scope>NUCLEOTIDE SEQUENCE [LARGE SCALE GENOMIC DNA]</scope>
    <source>
        <strain evidence="3">ATCC BAA-682 / DSM 15412 / SJ</strain>
    </source>
</reference>